<comment type="caution">
    <text evidence="7">The sequence shown here is derived from an EMBL/GenBank/DDBJ whole genome shotgun (WGS) entry which is preliminary data.</text>
</comment>
<keyword evidence="2" id="KW-0472">Membrane</keyword>
<feature type="compositionally biased region" description="Basic and acidic residues" evidence="4">
    <location>
        <begin position="806"/>
        <end position="818"/>
    </location>
</feature>
<feature type="signal peptide" evidence="5">
    <location>
        <begin position="1"/>
        <end position="23"/>
    </location>
</feature>
<dbReference type="Proteomes" id="UP001597512">
    <property type="component" value="Unassembled WGS sequence"/>
</dbReference>
<dbReference type="PANTHER" id="PTHR40980">
    <property type="entry name" value="PLUG DOMAIN-CONTAINING PROTEIN"/>
    <property type="match status" value="1"/>
</dbReference>
<feature type="region of interest" description="Disordered" evidence="4">
    <location>
        <begin position="798"/>
        <end position="818"/>
    </location>
</feature>
<keyword evidence="8" id="KW-1185">Reference proteome</keyword>
<evidence type="ECO:0000256" key="3">
    <source>
        <dbReference type="ARBA" id="ARBA00023237"/>
    </source>
</evidence>
<reference evidence="8" key="1">
    <citation type="journal article" date="2019" name="Int. J. Syst. Evol. Microbiol.">
        <title>The Global Catalogue of Microorganisms (GCM) 10K type strain sequencing project: providing services to taxonomists for standard genome sequencing and annotation.</title>
        <authorList>
            <consortium name="The Broad Institute Genomics Platform"/>
            <consortium name="The Broad Institute Genome Sequencing Center for Infectious Disease"/>
            <person name="Wu L."/>
            <person name="Ma J."/>
        </authorList>
    </citation>
    <scope>NUCLEOTIDE SEQUENCE [LARGE SCALE GENOMIC DNA]</scope>
    <source>
        <strain evidence="8">KCTC 52490</strain>
    </source>
</reference>
<comment type="subcellular location">
    <subcellularLocation>
        <location evidence="1">Cell outer membrane</location>
    </subcellularLocation>
</comment>
<dbReference type="Pfam" id="PF13620">
    <property type="entry name" value="CarboxypepD_reg"/>
    <property type="match status" value="1"/>
</dbReference>
<dbReference type="InterPro" id="IPR041700">
    <property type="entry name" value="OMP_b-brl_3"/>
</dbReference>
<evidence type="ECO:0000259" key="6">
    <source>
        <dbReference type="Pfam" id="PF14905"/>
    </source>
</evidence>
<feature type="domain" description="Outer membrane protein beta-barrel" evidence="6">
    <location>
        <begin position="389"/>
        <end position="791"/>
    </location>
</feature>
<evidence type="ECO:0000256" key="2">
    <source>
        <dbReference type="ARBA" id="ARBA00023136"/>
    </source>
</evidence>
<protein>
    <submittedName>
        <fullName evidence="7">TonB-dependent receptor domain-containing protein</fullName>
    </submittedName>
</protein>
<name>A0ABW6ASB0_9BACT</name>
<dbReference type="Gene3D" id="2.40.170.20">
    <property type="entry name" value="TonB-dependent receptor, beta-barrel domain"/>
    <property type="match status" value="1"/>
</dbReference>
<evidence type="ECO:0000256" key="1">
    <source>
        <dbReference type="ARBA" id="ARBA00004442"/>
    </source>
</evidence>
<evidence type="ECO:0000313" key="8">
    <source>
        <dbReference type="Proteomes" id="UP001597512"/>
    </source>
</evidence>
<dbReference type="RefSeq" id="WP_381507681.1">
    <property type="nucleotide sequence ID" value="NZ_JBHUOM010000035.1"/>
</dbReference>
<keyword evidence="7" id="KW-0675">Receptor</keyword>
<accession>A0ABW6ASB0</accession>
<keyword evidence="5" id="KW-0732">Signal</keyword>
<dbReference type="SUPFAM" id="SSF49464">
    <property type="entry name" value="Carboxypeptidase regulatory domain-like"/>
    <property type="match status" value="1"/>
</dbReference>
<proteinExistence type="predicted"/>
<dbReference type="InterPro" id="IPR037066">
    <property type="entry name" value="Plug_dom_sf"/>
</dbReference>
<dbReference type="SUPFAM" id="SSF56935">
    <property type="entry name" value="Porins"/>
    <property type="match status" value="1"/>
</dbReference>
<gene>
    <name evidence="7" type="ORF">ACFS25_27360</name>
</gene>
<organism evidence="7 8">
    <name type="scientific">Spirosoma flavum</name>
    <dbReference type="NCBI Taxonomy" id="2048557"/>
    <lineage>
        <taxon>Bacteria</taxon>
        <taxon>Pseudomonadati</taxon>
        <taxon>Bacteroidota</taxon>
        <taxon>Cytophagia</taxon>
        <taxon>Cytophagales</taxon>
        <taxon>Cytophagaceae</taxon>
        <taxon>Spirosoma</taxon>
    </lineage>
</organism>
<evidence type="ECO:0000256" key="4">
    <source>
        <dbReference type="SAM" id="MobiDB-lite"/>
    </source>
</evidence>
<evidence type="ECO:0000256" key="5">
    <source>
        <dbReference type="SAM" id="SignalP"/>
    </source>
</evidence>
<dbReference type="InterPro" id="IPR008969">
    <property type="entry name" value="CarboxyPept-like_regulatory"/>
</dbReference>
<dbReference type="Gene3D" id="2.170.130.10">
    <property type="entry name" value="TonB-dependent receptor, plug domain"/>
    <property type="match status" value="1"/>
</dbReference>
<dbReference type="EMBL" id="JBHUOM010000035">
    <property type="protein sequence ID" value="MFD2937522.1"/>
    <property type="molecule type" value="Genomic_DNA"/>
</dbReference>
<dbReference type="Gene3D" id="2.60.40.1120">
    <property type="entry name" value="Carboxypeptidase-like, regulatory domain"/>
    <property type="match status" value="1"/>
</dbReference>
<sequence length="818" mass="89371">MKAFTKQVTLLVLLITLSLSGRAQPRPVQITGHLADEKQQPVEFATVAVLKAADAALVKATYTDAAGQFSFDGLADGTYKITISYVGYTSMTTPIFTLSAGQPVVKIGSIALVPQSKQLAEVVVTGQKAVIEQKIDRMVLNVGALASNAGATALDILEKSPGVTVDQSGQVSLKGKKEVMIMLDDKLTYLSGDELANLLRSMSATQLDQIEIMTNPSAKYDAAGNAGIINIKTKKTGNVGFNGTLTLGAGYSPYFKSNDGLNLNYRTGKINAFANYSFIQNNGSFDIATQRSFVDATGQRISELNQSANRLSHSQTNSLKVGLDYFASAKTTLGFTLSGFLNPQRPTGNTTTTLADANGVTTTTIRTTSQSDALWRNGAVNLNARHQFSPDRELSASADYLSYKSTNAQTLLSNTYSPDGGLISQLPLRGDIPLNISIYTAKADYSQPVGMLFKLETGLKTALIQTNNQGNYFTQVNGIEQPDYQRSNQFNYRENINALYLNGSRQLGAQWFAQVGLRYENTQYTGHQLGNPVKPDSLFLRHYSNLFPTVFLSYKANEKNQLALSFGRRIDRPVYQDLNPFLSIIDQYSYSTGNPFLRPQFSTNVEVSHNYGGFLTTTLNYSKTDGFITETLQQQAGVIIRSVGNVASRDNAGLAVSLQLPITRAWSVNAFANGAYTHFNGTIADYPFNASAFSLNLNLTNQFTLGNGWAAEVSGFYHGRNRDEGQAIIRSISQVSLGLSKQLLEKRASLVFNLRDVFHSQVSREIQDFQNVVSTIQLTRDTRVANVSFVYRFGTPVKGATPRAKSSADEEKDRVKTF</sequence>
<evidence type="ECO:0000313" key="7">
    <source>
        <dbReference type="EMBL" id="MFD2937522.1"/>
    </source>
</evidence>
<dbReference type="PANTHER" id="PTHR40980:SF4">
    <property type="entry name" value="TONB-DEPENDENT RECEPTOR-LIKE BETA-BARREL DOMAIN-CONTAINING PROTEIN"/>
    <property type="match status" value="1"/>
</dbReference>
<dbReference type="Pfam" id="PF14905">
    <property type="entry name" value="OMP_b-brl_3"/>
    <property type="match status" value="1"/>
</dbReference>
<dbReference type="InterPro" id="IPR036942">
    <property type="entry name" value="Beta-barrel_TonB_sf"/>
</dbReference>
<keyword evidence="3" id="KW-0998">Cell outer membrane</keyword>
<feature type="chain" id="PRO_5046637433" evidence="5">
    <location>
        <begin position="24"/>
        <end position="818"/>
    </location>
</feature>